<dbReference type="GO" id="GO:0044550">
    <property type="term" value="P:secondary metabolite biosynthetic process"/>
    <property type="evidence" value="ECO:0007669"/>
    <property type="project" value="TreeGrafter"/>
</dbReference>
<evidence type="ECO:0000259" key="1">
    <source>
        <dbReference type="Pfam" id="PF00668"/>
    </source>
</evidence>
<dbReference type="GO" id="GO:0003824">
    <property type="term" value="F:catalytic activity"/>
    <property type="evidence" value="ECO:0007669"/>
    <property type="project" value="InterPro"/>
</dbReference>
<dbReference type="PANTHER" id="PTHR45527">
    <property type="entry name" value="NONRIBOSOMAL PEPTIDE SYNTHETASE"/>
    <property type="match status" value="1"/>
</dbReference>
<name>A0A3E2MMH9_MYCMR</name>
<dbReference type="EMBL" id="PEDF01000225">
    <property type="protein sequence ID" value="RFZ31609.1"/>
    <property type="molecule type" value="Genomic_DNA"/>
</dbReference>
<dbReference type="GO" id="GO:0005829">
    <property type="term" value="C:cytosol"/>
    <property type="evidence" value="ECO:0007669"/>
    <property type="project" value="TreeGrafter"/>
</dbReference>
<reference evidence="2 3" key="1">
    <citation type="journal article" date="2018" name="Sci. Rep.">
        <title>Extensive genomic diversity among Mycobacterium marinum strains revealed by whole genome sequencing.</title>
        <authorList>
            <person name="Das S."/>
            <person name="Pettersson B.M."/>
            <person name="Behra P.R."/>
            <person name="Mallick A."/>
            <person name="Cheramie M."/>
            <person name="Ramesh M."/>
            <person name="Shirreff L."/>
            <person name="DuCote T."/>
            <person name="Dasgupta S."/>
            <person name="Ennis D.G."/>
            <person name="Kirsebom L.A."/>
        </authorList>
    </citation>
    <scope>NUCLEOTIDE SEQUENCE [LARGE SCALE GENOMIC DNA]</scope>
    <source>
        <strain evidence="2 3">Davis1</strain>
    </source>
</reference>
<dbReference type="Gene3D" id="3.30.559.30">
    <property type="entry name" value="Nonribosomal peptide synthetase, condensation domain"/>
    <property type="match status" value="1"/>
</dbReference>
<dbReference type="AlphaFoldDB" id="A0A3E2MMH9"/>
<organism evidence="2 3">
    <name type="scientific">Mycobacterium marinum</name>
    <dbReference type="NCBI Taxonomy" id="1781"/>
    <lineage>
        <taxon>Bacteria</taxon>
        <taxon>Bacillati</taxon>
        <taxon>Actinomycetota</taxon>
        <taxon>Actinomycetes</taxon>
        <taxon>Mycobacteriales</taxon>
        <taxon>Mycobacteriaceae</taxon>
        <taxon>Mycobacterium</taxon>
        <taxon>Mycobacterium ulcerans group</taxon>
    </lineage>
</organism>
<dbReference type="SUPFAM" id="SSF52777">
    <property type="entry name" value="CoA-dependent acyltransferases"/>
    <property type="match status" value="1"/>
</dbReference>
<dbReference type="InterPro" id="IPR001242">
    <property type="entry name" value="Condensation_dom"/>
</dbReference>
<dbReference type="GO" id="GO:0043041">
    <property type="term" value="P:amino acid activation for nonribosomal peptide biosynthetic process"/>
    <property type="evidence" value="ECO:0007669"/>
    <property type="project" value="TreeGrafter"/>
</dbReference>
<sequence>MNSLVQVAWALVLGALTGRDDVVFGIAVSGRPSELAGVQSMVGLFINTVPLRVRLDPQAVIADLCAAVRRDTALVREYAYFSHAWLRQAAGVGEMFDTLLVCLLQSCVAASGGRCR</sequence>
<dbReference type="PANTHER" id="PTHR45527:SF1">
    <property type="entry name" value="FATTY ACID SYNTHASE"/>
    <property type="match status" value="1"/>
</dbReference>
<evidence type="ECO:0000313" key="2">
    <source>
        <dbReference type="EMBL" id="RFZ31609.1"/>
    </source>
</evidence>
<accession>A0A3E2MMH9</accession>
<dbReference type="GO" id="GO:0031177">
    <property type="term" value="F:phosphopantetheine binding"/>
    <property type="evidence" value="ECO:0007669"/>
    <property type="project" value="TreeGrafter"/>
</dbReference>
<feature type="domain" description="Condensation" evidence="1">
    <location>
        <begin position="1"/>
        <end position="90"/>
    </location>
</feature>
<protein>
    <submittedName>
        <fullName evidence="2">Linear gramicidin synthase subunit D</fullName>
    </submittedName>
</protein>
<gene>
    <name evidence="2" type="primary">lgrD_7</name>
    <name evidence="2" type="ORF">DAVIS_05603</name>
</gene>
<comment type="caution">
    <text evidence="2">The sequence shown here is derived from an EMBL/GenBank/DDBJ whole genome shotgun (WGS) entry which is preliminary data.</text>
</comment>
<dbReference type="Proteomes" id="UP000257451">
    <property type="component" value="Unassembled WGS sequence"/>
</dbReference>
<dbReference type="Pfam" id="PF00668">
    <property type="entry name" value="Condensation"/>
    <property type="match status" value="1"/>
</dbReference>
<evidence type="ECO:0000313" key="3">
    <source>
        <dbReference type="Proteomes" id="UP000257451"/>
    </source>
</evidence>
<proteinExistence type="predicted"/>
<dbReference type="RefSeq" id="WP_422656188.1">
    <property type="nucleotide sequence ID" value="NZ_PEDF01000225.1"/>
</dbReference>